<dbReference type="Proteomes" id="UP000215256">
    <property type="component" value="Chromosome 2"/>
</dbReference>
<reference evidence="1 2" key="1">
    <citation type="submission" date="2017-07" db="EMBL/GenBank/DDBJ databases">
        <title>Phylogenetic study on the rhizospheric bacterium Ochrobactrum sp. A44.</title>
        <authorList>
            <person name="Krzyzanowska D.M."/>
            <person name="Ossowicki A."/>
            <person name="Rajewska M."/>
            <person name="Maciag T."/>
            <person name="Kaczynski Z."/>
            <person name="Czerwicka M."/>
            <person name="Jafra S."/>
        </authorList>
    </citation>
    <scope>NUCLEOTIDE SEQUENCE [LARGE SCALE GENOMIC DNA]</scope>
    <source>
        <strain evidence="1 2">A44</strain>
    </source>
</reference>
<name>A0A248UA59_9HYPH</name>
<dbReference type="OrthoDB" id="9904013at2"/>
<proteinExistence type="predicted"/>
<sequence>MKPDTVVTAVLAMCLLFLTWAIAQRASDELAHLKQGTSGQTAPAALFQHPAAE</sequence>
<dbReference type="AlphaFoldDB" id="A0A248UA59"/>
<protein>
    <submittedName>
        <fullName evidence="1">Uncharacterized protein</fullName>
    </submittedName>
</protein>
<evidence type="ECO:0000313" key="1">
    <source>
        <dbReference type="EMBL" id="ASV83588.1"/>
    </source>
</evidence>
<evidence type="ECO:0000313" key="2">
    <source>
        <dbReference type="Proteomes" id="UP000215256"/>
    </source>
</evidence>
<dbReference type="KEGG" id="och:CES85_4369"/>
<dbReference type="EMBL" id="CP022603">
    <property type="protein sequence ID" value="ASV83588.1"/>
    <property type="molecule type" value="Genomic_DNA"/>
</dbReference>
<gene>
    <name evidence="1" type="ORF">CES85_4369</name>
</gene>
<accession>A0A248UA59</accession>
<dbReference type="RefSeq" id="WP_157743392.1">
    <property type="nucleotide sequence ID" value="NZ_CP022603.1"/>
</dbReference>
<organism evidence="1 2">
    <name type="scientific">Ochrobactrum quorumnocens</name>
    <dbReference type="NCBI Taxonomy" id="271865"/>
    <lineage>
        <taxon>Bacteria</taxon>
        <taxon>Pseudomonadati</taxon>
        <taxon>Pseudomonadota</taxon>
        <taxon>Alphaproteobacteria</taxon>
        <taxon>Hyphomicrobiales</taxon>
        <taxon>Brucellaceae</taxon>
        <taxon>Brucella/Ochrobactrum group</taxon>
        <taxon>Ochrobactrum</taxon>
    </lineage>
</organism>